<dbReference type="PROSITE" id="PS50104">
    <property type="entry name" value="TIR"/>
    <property type="match status" value="1"/>
</dbReference>
<dbReference type="InterPro" id="IPR027417">
    <property type="entry name" value="P-loop_NTPase"/>
</dbReference>
<dbReference type="GO" id="GO:0007165">
    <property type="term" value="P:signal transduction"/>
    <property type="evidence" value="ECO:0007669"/>
    <property type="project" value="InterPro"/>
</dbReference>
<evidence type="ECO:0000313" key="2">
    <source>
        <dbReference type="EMBL" id="VFU10524.1"/>
    </source>
</evidence>
<dbReference type="RefSeq" id="WP_134491290.1">
    <property type="nucleotide sequence ID" value="NZ_LR536450.1"/>
</dbReference>
<dbReference type="Pfam" id="PF13676">
    <property type="entry name" value="TIR_2"/>
    <property type="match status" value="1"/>
</dbReference>
<dbReference type="OrthoDB" id="8169573at2"/>
<dbReference type="Proteomes" id="UP000294360">
    <property type="component" value="Chromosome"/>
</dbReference>
<dbReference type="InterPro" id="IPR035897">
    <property type="entry name" value="Toll_tir_struct_dom_sf"/>
</dbReference>
<dbReference type="InterPro" id="IPR049052">
    <property type="entry name" value="nSTAND1"/>
</dbReference>
<name>A0A4U8Z4V6_METTU</name>
<dbReference type="SUPFAM" id="SSF52200">
    <property type="entry name" value="Toll/Interleukin receptor TIR domain"/>
    <property type="match status" value="1"/>
</dbReference>
<dbReference type="Pfam" id="PF20703">
    <property type="entry name" value="nSTAND1"/>
    <property type="match status" value="1"/>
</dbReference>
<dbReference type="EMBL" id="LR536450">
    <property type="protein sequence ID" value="VFU10524.1"/>
    <property type="molecule type" value="Genomic_DNA"/>
</dbReference>
<protein>
    <recommendedName>
        <fullName evidence="1">TIR domain-containing protein</fullName>
    </recommendedName>
</protein>
<evidence type="ECO:0000259" key="1">
    <source>
        <dbReference type="PROSITE" id="PS50104"/>
    </source>
</evidence>
<dbReference type="Gene3D" id="3.40.50.300">
    <property type="entry name" value="P-loop containing nucleotide triphosphate hydrolases"/>
    <property type="match status" value="1"/>
</dbReference>
<dbReference type="SUPFAM" id="SSF52540">
    <property type="entry name" value="P-loop containing nucleoside triphosphate hydrolases"/>
    <property type="match status" value="1"/>
</dbReference>
<evidence type="ECO:0000313" key="3">
    <source>
        <dbReference type="Proteomes" id="UP000294360"/>
    </source>
</evidence>
<dbReference type="AlphaFoldDB" id="A0A4U8Z4V6"/>
<dbReference type="KEGG" id="mtun:MTUNDRAET4_3637"/>
<gene>
    <name evidence="2" type="ORF">MTUNDRAET4_3637</name>
</gene>
<sequence>MTRQGGYDVFLSYARSDGAAAAELNGWLSAQGLRTFFDRSELRPGLRWIPALEDAIGQSDAVAILVGPHGIGNAQQYERELALVRQMRDDGFPVIPVLMPGCQNPPTGFLQLLTWVDLSRGATVLPQQDSLAFLREAIHGEAVPPSSIRALICPYRGLEPFREEDAAFFCGRDGAISDLVAQVKAHAFVAVIGPSGSGKSSLVFAGLLPALRQQRQTTMWDVVSLRPGASPLRALAAAFGAAPQDAGPAAIDTYLEDEAAAYRAGDAGKLARIVNDRLDAAPEKFDRLLIYVDQWEELYAMAPAAEDKERLHQHSGDVEKFIALLVATSSGLNPRANVVLTVRADFYAPLIRNALVSALLPRQQVNMPPMGRSDLRSAIETPARGWRGFPSIRRRLSIRF</sequence>
<dbReference type="Gene3D" id="3.40.50.10140">
    <property type="entry name" value="Toll/interleukin-1 receptor homology (TIR) domain"/>
    <property type="match status" value="1"/>
</dbReference>
<feature type="domain" description="TIR" evidence="1">
    <location>
        <begin position="5"/>
        <end position="138"/>
    </location>
</feature>
<reference evidence="2 3" key="1">
    <citation type="submission" date="2019-03" db="EMBL/GenBank/DDBJ databases">
        <authorList>
            <person name="Kox A.R. M."/>
        </authorList>
    </citation>
    <scope>NUCLEOTIDE SEQUENCE [LARGE SCALE GENOMIC DNA]</scope>
    <source>
        <strain evidence="2">MTUNDRAET4 annotated genome</strain>
    </source>
</reference>
<dbReference type="InterPro" id="IPR000157">
    <property type="entry name" value="TIR_dom"/>
</dbReference>
<proteinExistence type="predicted"/>
<accession>A0A4U8Z4V6</accession>
<organism evidence="2 3">
    <name type="scientific">Methylocella tundrae</name>
    <dbReference type="NCBI Taxonomy" id="227605"/>
    <lineage>
        <taxon>Bacteria</taxon>
        <taxon>Pseudomonadati</taxon>
        <taxon>Pseudomonadota</taxon>
        <taxon>Alphaproteobacteria</taxon>
        <taxon>Hyphomicrobiales</taxon>
        <taxon>Beijerinckiaceae</taxon>
        <taxon>Methylocella</taxon>
    </lineage>
</organism>